<keyword evidence="2" id="KW-0472">Membrane</keyword>
<organism evidence="3 4">
    <name type="scientific">Leucocoprinus leucothites</name>
    <dbReference type="NCBI Taxonomy" id="201217"/>
    <lineage>
        <taxon>Eukaryota</taxon>
        <taxon>Fungi</taxon>
        <taxon>Dikarya</taxon>
        <taxon>Basidiomycota</taxon>
        <taxon>Agaricomycotina</taxon>
        <taxon>Agaricomycetes</taxon>
        <taxon>Agaricomycetidae</taxon>
        <taxon>Agaricales</taxon>
        <taxon>Agaricineae</taxon>
        <taxon>Agaricaceae</taxon>
        <taxon>Leucocoprinus</taxon>
    </lineage>
</organism>
<evidence type="ECO:0000313" key="3">
    <source>
        <dbReference type="EMBL" id="KAF5347241.1"/>
    </source>
</evidence>
<feature type="transmembrane region" description="Helical" evidence="2">
    <location>
        <begin position="264"/>
        <end position="282"/>
    </location>
</feature>
<dbReference type="Proteomes" id="UP000559027">
    <property type="component" value="Unassembled WGS sequence"/>
</dbReference>
<gene>
    <name evidence="3" type="ORF">D9756_009935</name>
</gene>
<dbReference type="OrthoDB" id="2796825at2759"/>
<evidence type="ECO:0000256" key="1">
    <source>
        <dbReference type="SAM" id="MobiDB-lite"/>
    </source>
</evidence>
<dbReference type="EMBL" id="JAACJO010000026">
    <property type="protein sequence ID" value="KAF5347241.1"/>
    <property type="molecule type" value="Genomic_DNA"/>
</dbReference>
<name>A0A8H5CSJ5_9AGAR</name>
<reference evidence="3 4" key="1">
    <citation type="journal article" date="2020" name="ISME J.">
        <title>Uncovering the hidden diversity of litter-decomposition mechanisms in mushroom-forming fungi.</title>
        <authorList>
            <person name="Floudas D."/>
            <person name="Bentzer J."/>
            <person name="Ahren D."/>
            <person name="Johansson T."/>
            <person name="Persson P."/>
            <person name="Tunlid A."/>
        </authorList>
    </citation>
    <scope>NUCLEOTIDE SEQUENCE [LARGE SCALE GENOMIC DNA]</scope>
    <source>
        <strain evidence="3 4">CBS 146.42</strain>
    </source>
</reference>
<feature type="transmembrane region" description="Helical" evidence="2">
    <location>
        <begin position="28"/>
        <end position="50"/>
    </location>
</feature>
<sequence length="380" mass="42540">MANGIPDSYRPDESQAHILNEHTYLQGAFLTAIAYGIEFILFVMTCYALWKRRAPENRRQKIFFIVYISIIFASSTLYMAALLQFTQLAFIDGRNIPGGPYFFENFEVQLPISQVMNIAMLAQSWLCDIINLWRSYVIYQGCRISSWLINTIPMLLYLSIIGIGIMCSYNLSIGGGAPGTGFFTFQFLIILSLGFNVLVTLLLVLRLLIFRRRIIKTIGSGHGSEYASLAAMIVESASLYSLVALLLIAVWFSPKVEVVRAVQIFLQLLPPVQGISTLLIFYRVAKGKGWTNDTYKSTLHPCSTLRFAADDERPEKKDPIGQRSRRSVSVLDISFSGDGTLSLDTTHIAPSSLRNHNHSYSGESEEKANTSKNELAIESV</sequence>
<evidence type="ECO:0000313" key="4">
    <source>
        <dbReference type="Proteomes" id="UP000559027"/>
    </source>
</evidence>
<feature type="transmembrane region" description="Helical" evidence="2">
    <location>
        <begin position="62"/>
        <end position="91"/>
    </location>
</feature>
<feature type="transmembrane region" description="Helical" evidence="2">
    <location>
        <begin position="154"/>
        <end position="173"/>
    </location>
</feature>
<evidence type="ECO:0000256" key="2">
    <source>
        <dbReference type="SAM" id="Phobius"/>
    </source>
</evidence>
<keyword evidence="4" id="KW-1185">Reference proteome</keyword>
<feature type="transmembrane region" description="Helical" evidence="2">
    <location>
        <begin position="111"/>
        <end position="133"/>
    </location>
</feature>
<keyword evidence="2" id="KW-0812">Transmembrane</keyword>
<proteinExistence type="predicted"/>
<comment type="caution">
    <text evidence="3">The sequence shown here is derived from an EMBL/GenBank/DDBJ whole genome shotgun (WGS) entry which is preliminary data.</text>
</comment>
<feature type="region of interest" description="Disordered" evidence="1">
    <location>
        <begin position="346"/>
        <end position="380"/>
    </location>
</feature>
<dbReference type="AlphaFoldDB" id="A0A8H5CSJ5"/>
<protein>
    <submittedName>
        <fullName evidence="3">Uncharacterized protein</fullName>
    </submittedName>
</protein>
<feature type="transmembrane region" description="Helical" evidence="2">
    <location>
        <begin position="229"/>
        <end position="252"/>
    </location>
</feature>
<feature type="compositionally biased region" description="Polar residues" evidence="1">
    <location>
        <begin position="346"/>
        <end position="362"/>
    </location>
</feature>
<accession>A0A8H5CSJ5</accession>
<keyword evidence="2" id="KW-1133">Transmembrane helix</keyword>
<feature type="transmembrane region" description="Helical" evidence="2">
    <location>
        <begin position="185"/>
        <end position="209"/>
    </location>
</feature>